<comment type="caution">
    <text evidence="2">The sequence shown here is derived from an EMBL/GenBank/DDBJ whole genome shotgun (WGS) entry which is preliminary data.</text>
</comment>
<dbReference type="SUPFAM" id="SSF46785">
    <property type="entry name" value="Winged helix' DNA-binding domain"/>
    <property type="match status" value="1"/>
</dbReference>
<dbReference type="EMBL" id="MDET01000023">
    <property type="protein sequence ID" value="OQM74886.1"/>
    <property type="molecule type" value="Genomic_DNA"/>
</dbReference>
<dbReference type="InterPro" id="IPR000835">
    <property type="entry name" value="HTH_MarR-typ"/>
</dbReference>
<dbReference type="Gene3D" id="1.10.10.10">
    <property type="entry name" value="Winged helix-like DNA-binding domain superfamily/Winged helix DNA-binding domain"/>
    <property type="match status" value="1"/>
</dbReference>
<evidence type="ECO:0000259" key="1">
    <source>
        <dbReference type="PROSITE" id="PS50995"/>
    </source>
</evidence>
<dbReference type="PANTHER" id="PTHR33164:SF43">
    <property type="entry name" value="HTH-TYPE TRANSCRIPTIONAL REPRESSOR YETL"/>
    <property type="match status" value="1"/>
</dbReference>
<dbReference type="OrthoDB" id="8448256at2"/>
<dbReference type="GO" id="GO:0003700">
    <property type="term" value="F:DNA-binding transcription factor activity"/>
    <property type="evidence" value="ECO:0007669"/>
    <property type="project" value="InterPro"/>
</dbReference>
<accession>A0A1V8RNX4</accession>
<dbReference type="SMART" id="SM00347">
    <property type="entry name" value="HTH_MARR"/>
    <property type="match status" value="1"/>
</dbReference>
<organism evidence="2 3">
    <name type="scientific">Manganibacter manganicus</name>
    <dbReference type="NCBI Taxonomy" id="1873176"/>
    <lineage>
        <taxon>Bacteria</taxon>
        <taxon>Pseudomonadati</taxon>
        <taxon>Pseudomonadota</taxon>
        <taxon>Alphaproteobacteria</taxon>
        <taxon>Hyphomicrobiales</taxon>
        <taxon>Phyllobacteriaceae</taxon>
        <taxon>Manganibacter</taxon>
    </lineage>
</organism>
<dbReference type="Pfam" id="PF12802">
    <property type="entry name" value="MarR_2"/>
    <property type="match status" value="1"/>
</dbReference>
<dbReference type="InterPro" id="IPR039422">
    <property type="entry name" value="MarR/SlyA-like"/>
</dbReference>
<dbReference type="Proteomes" id="UP000191905">
    <property type="component" value="Unassembled WGS sequence"/>
</dbReference>
<dbReference type="STRING" id="1873176.BFN67_04515"/>
<dbReference type="RefSeq" id="WP_080920422.1">
    <property type="nucleotide sequence ID" value="NZ_MDET01000023.1"/>
</dbReference>
<sequence length="156" mass="16986">MAKAGRTATMSRLHSAARLARTALAARLLAHGFYAGQDQIMLALDREDGQTPGSLASHLGVRPPTITKTINRLQAQGFLDKRASESDARQAHVFLTDTGREAIRAIEKSVKKTEKQALKGLDKKEQKALFKLLARVEANLSDGEAAHVEDDLDAEE</sequence>
<dbReference type="InterPro" id="IPR036390">
    <property type="entry name" value="WH_DNA-bd_sf"/>
</dbReference>
<evidence type="ECO:0000313" key="3">
    <source>
        <dbReference type="Proteomes" id="UP000191905"/>
    </source>
</evidence>
<dbReference type="PRINTS" id="PR00598">
    <property type="entry name" value="HTHMARR"/>
</dbReference>
<keyword evidence="3" id="KW-1185">Reference proteome</keyword>
<name>A0A1V8RNX4_9HYPH</name>
<dbReference type="InterPro" id="IPR036388">
    <property type="entry name" value="WH-like_DNA-bd_sf"/>
</dbReference>
<dbReference type="AlphaFoldDB" id="A0A1V8RNX4"/>
<reference evidence="2 3" key="1">
    <citation type="journal article" date="2016" name="Int. J. Syst. Evol. Microbiol.">
        <title>Pseudaminobacter manganicus sp. nov., isolated from sludge of a manganese mine.</title>
        <authorList>
            <person name="Li J."/>
            <person name="Huang J."/>
            <person name="Liao S."/>
            <person name="Wang G."/>
        </authorList>
    </citation>
    <scope>NUCLEOTIDE SEQUENCE [LARGE SCALE GENOMIC DNA]</scope>
    <source>
        <strain evidence="2 3">JH-7</strain>
    </source>
</reference>
<gene>
    <name evidence="2" type="ORF">BFN67_04515</name>
</gene>
<feature type="domain" description="HTH marR-type" evidence="1">
    <location>
        <begin position="6"/>
        <end position="138"/>
    </location>
</feature>
<dbReference type="PROSITE" id="PS50995">
    <property type="entry name" value="HTH_MARR_2"/>
    <property type="match status" value="1"/>
</dbReference>
<dbReference type="PANTHER" id="PTHR33164">
    <property type="entry name" value="TRANSCRIPTIONAL REGULATOR, MARR FAMILY"/>
    <property type="match status" value="1"/>
</dbReference>
<proteinExistence type="predicted"/>
<protein>
    <submittedName>
        <fullName evidence="2">Transcriptional regulator</fullName>
    </submittedName>
</protein>
<dbReference type="GO" id="GO:0006950">
    <property type="term" value="P:response to stress"/>
    <property type="evidence" value="ECO:0007669"/>
    <property type="project" value="TreeGrafter"/>
</dbReference>
<evidence type="ECO:0000313" key="2">
    <source>
        <dbReference type="EMBL" id="OQM74886.1"/>
    </source>
</evidence>